<dbReference type="RefSeq" id="WP_130066677.1">
    <property type="nucleotide sequence ID" value="NZ_SEZN01000060.1"/>
</dbReference>
<accession>A0ABY0I2D3</accession>
<evidence type="ECO:0008006" key="3">
    <source>
        <dbReference type="Google" id="ProtNLM"/>
    </source>
</evidence>
<comment type="caution">
    <text evidence="1">The sequence shown here is derived from an EMBL/GenBank/DDBJ whole genome shotgun (WGS) entry which is preliminary data.</text>
</comment>
<evidence type="ECO:0000313" key="2">
    <source>
        <dbReference type="Proteomes" id="UP000294166"/>
    </source>
</evidence>
<dbReference type="InterPro" id="IPR021831">
    <property type="entry name" value="ParD-like"/>
</dbReference>
<dbReference type="Proteomes" id="UP000294166">
    <property type="component" value="Unassembled WGS sequence"/>
</dbReference>
<organism evidence="1 2">
    <name type="scientific">Aliivibrio finisterrensis</name>
    <dbReference type="NCBI Taxonomy" id="511998"/>
    <lineage>
        <taxon>Bacteria</taxon>
        <taxon>Pseudomonadati</taxon>
        <taxon>Pseudomonadota</taxon>
        <taxon>Gammaproteobacteria</taxon>
        <taxon>Vibrionales</taxon>
        <taxon>Vibrionaceae</taxon>
        <taxon>Aliivibrio</taxon>
    </lineage>
</organism>
<reference evidence="1 2" key="1">
    <citation type="submission" date="2019-02" db="EMBL/GenBank/DDBJ databases">
        <title>Genome sequences of Aliivibrio finisterrensis strains from farmed Atlantic salmon.</title>
        <authorList>
            <person name="Bowman J.P."/>
        </authorList>
    </citation>
    <scope>NUCLEOTIDE SEQUENCE [LARGE SCALE GENOMIC DNA]</scope>
    <source>
        <strain evidence="1 2">A21</strain>
    </source>
</reference>
<protein>
    <recommendedName>
        <fullName evidence="3">ParD-like family protein</fullName>
    </recommendedName>
</protein>
<keyword evidence="2" id="KW-1185">Reference proteome</keyword>
<proteinExistence type="predicted"/>
<dbReference type="EMBL" id="SEZN01000060">
    <property type="protein sequence ID" value="RYU59869.1"/>
    <property type="molecule type" value="Genomic_DNA"/>
</dbReference>
<sequence>MATASIRLDQDLVQKATIMAKAFSRTAPKQIEHWAKIGEMMEDNPELSYEFVKQAI</sequence>
<dbReference type="Pfam" id="PF11903">
    <property type="entry name" value="ParD_like"/>
    <property type="match status" value="1"/>
</dbReference>
<name>A0ABY0I2D3_9GAMM</name>
<feature type="non-terminal residue" evidence="1">
    <location>
        <position position="56"/>
    </location>
</feature>
<evidence type="ECO:0000313" key="1">
    <source>
        <dbReference type="EMBL" id="RYU59869.1"/>
    </source>
</evidence>
<gene>
    <name evidence="1" type="ORF">ERW53_19635</name>
</gene>